<reference evidence="4" key="1">
    <citation type="journal article" date="2019" name="Int. J. Syst. Evol. Microbiol.">
        <title>The Global Catalogue of Microorganisms (GCM) 10K type strain sequencing project: providing services to taxonomists for standard genome sequencing and annotation.</title>
        <authorList>
            <consortium name="The Broad Institute Genomics Platform"/>
            <consortium name="The Broad Institute Genome Sequencing Center for Infectious Disease"/>
            <person name="Wu L."/>
            <person name="Ma J."/>
        </authorList>
    </citation>
    <scope>NUCLEOTIDE SEQUENCE [LARGE SCALE GENOMIC DNA]</scope>
    <source>
        <strain evidence="4">KCTC 52298</strain>
    </source>
</reference>
<accession>A0ABW5KVW7</accession>
<evidence type="ECO:0000256" key="1">
    <source>
        <dbReference type="ARBA" id="ARBA00002333"/>
    </source>
</evidence>
<sequence>MASINKFEELKALVNGLESEAEKFYTKGNGAAGTRLRKGLQELKTLSQELRLGIQDLKNKK</sequence>
<gene>
    <name evidence="3" type="ORF">ACFSQW_01360</name>
</gene>
<comment type="caution">
    <text evidence="3">The sequence shown here is derived from an EMBL/GenBank/DDBJ whole genome shotgun (WGS) entry which is preliminary data.</text>
</comment>
<comment type="function">
    <text evidence="1">Might have a role analogous to that of eukaryotic histone proteins.</text>
</comment>
<name>A0ABW5KVW7_9SPHI</name>
<organism evidence="3 4">
    <name type="scientific">Sphingobacterium tabacisoli</name>
    <dbReference type="NCBI Taxonomy" id="2044855"/>
    <lineage>
        <taxon>Bacteria</taxon>
        <taxon>Pseudomonadati</taxon>
        <taxon>Bacteroidota</taxon>
        <taxon>Sphingobacteriia</taxon>
        <taxon>Sphingobacteriales</taxon>
        <taxon>Sphingobacteriaceae</taxon>
        <taxon>Sphingobacterium</taxon>
    </lineage>
</organism>
<evidence type="ECO:0000256" key="2">
    <source>
        <dbReference type="ARBA" id="ARBA00008424"/>
    </source>
</evidence>
<evidence type="ECO:0000313" key="3">
    <source>
        <dbReference type="EMBL" id="MFD2553019.1"/>
    </source>
</evidence>
<dbReference type="EMBL" id="JBHULD010000002">
    <property type="protein sequence ID" value="MFD2553019.1"/>
    <property type="molecule type" value="Genomic_DNA"/>
</dbReference>
<dbReference type="Pfam" id="PF07432">
    <property type="entry name" value="Hc1"/>
    <property type="match status" value="1"/>
</dbReference>
<keyword evidence="4" id="KW-1185">Reference proteome</keyword>
<proteinExistence type="inferred from homology"/>
<protein>
    <submittedName>
        <fullName evidence="3">Histone H1</fullName>
    </submittedName>
</protein>
<dbReference type="InterPro" id="IPR010886">
    <property type="entry name" value="Hc1"/>
</dbReference>
<dbReference type="Proteomes" id="UP001597440">
    <property type="component" value="Unassembled WGS sequence"/>
</dbReference>
<evidence type="ECO:0000313" key="4">
    <source>
        <dbReference type="Proteomes" id="UP001597440"/>
    </source>
</evidence>
<dbReference type="RefSeq" id="WP_210356503.1">
    <property type="nucleotide sequence ID" value="NZ_JAEQMU010000010.1"/>
</dbReference>
<comment type="similarity">
    <text evidence="2">Belongs to the histone H1/H5 family. HCT subfamily.</text>
</comment>